<reference evidence="2 3" key="1">
    <citation type="submission" date="2019-12" db="EMBL/GenBank/DDBJ databases">
        <title>Paenibacillus sp. nov. sp. isolated from soil.</title>
        <authorList>
            <person name="Kim J."/>
            <person name="Jeong S.E."/>
            <person name="Jung H.S."/>
            <person name="Jeon C.O."/>
        </authorList>
    </citation>
    <scope>NUCLEOTIDE SEQUENCE [LARGE SCALE GENOMIC DNA]</scope>
    <source>
        <strain evidence="2 3">5J-6</strain>
    </source>
</reference>
<dbReference type="RefSeq" id="WP_161407238.1">
    <property type="nucleotide sequence ID" value="NZ_WTUZ01000016.1"/>
</dbReference>
<feature type="region of interest" description="Disordered" evidence="1">
    <location>
        <begin position="1"/>
        <end position="35"/>
    </location>
</feature>
<feature type="compositionally biased region" description="Basic and acidic residues" evidence="1">
    <location>
        <begin position="9"/>
        <end position="20"/>
    </location>
</feature>
<feature type="compositionally biased region" description="Basic and acidic residues" evidence="1">
    <location>
        <begin position="355"/>
        <end position="364"/>
    </location>
</feature>
<feature type="compositionally biased region" description="Low complexity" evidence="1">
    <location>
        <begin position="21"/>
        <end position="35"/>
    </location>
</feature>
<evidence type="ECO:0000313" key="2">
    <source>
        <dbReference type="EMBL" id="MZQ83057.1"/>
    </source>
</evidence>
<dbReference type="AlphaFoldDB" id="A0A6L8UYK1"/>
<evidence type="ECO:0000256" key="1">
    <source>
        <dbReference type="SAM" id="MobiDB-lite"/>
    </source>
</evidence>
<protein>
    <submittedName>
        <fullName evidence="2">Uncharacterized protein</fullName>
    </submittedName>
</protein>
<proteinExistence type="predicted"/>
<dbReference type="Proteomes" id="UP000481087">
    <property type="component" value="Unassembled WGS sequence"/>
</dbReference>
<sequence length="733" mass="83383">MTRPSVHANETRGSRKESTRPTETQAQQQQSESFAPMMGGIRGIMGLQSTIGNRGVAQLVRNQVRPQPSQNVQMNAGTMHVQLMPKFKSEEEAIIYFEDWEEGTVFSEHAREVKQLLQLAIQNGWEDLQDRIEYAQSESEMAAIEQFKSWDLSNSSLFGAAKKLLEKAQDKGWEQLEDLVIDYVRKVEDERDEPLTPSDGLLQIQRDFLKHWSNKSPIPMDILKRLMLRAGETEKELAWLTLLLALPIPPLTLSQFDLITRYQKDLEGNDEALRWVIKVVDESPTLSEAQGIIELARDFDYQIEFALEAVVGSETYAESVREKEFQKVQDSSKRQKENASKIGREKAMSNLTRNQKKDLEKPTKKSEIEALLEKDEKQFTQRIFDVIDLRTQEAEEHVIKVIGPEAYAKRRDEYLTFFQLMNYDPATLAALDLCDHNFKTAEKIILMVQQAPNLLNFIAHDGVKLQQFNLCTSELPLATLNILLTQITCDELISFAASDLCLHLLETLHTDNVPVLHMKQLATRPDRLVYCDPQFAADYSLLMVHYTPVQISQLIDLTPGGANTKVHVLRMLRPKAAAAADLITCLTLTDRMRWNQDILLQEIGSLANGRTAIQLTNFIYGKRLSIFNRNTKFDNWVNTLCVLMTDQGYTVTVGGSYKLSGNNTFERECIIYDNGGNERGRFVVHYHPGAVQSVEHPYGSGAHIKPHSGNLTTPRIGRDYLQDVLKTQIPTKK</sequence>
<dbReference type="EMBL" id="WTUZ01000016">
    <property type="protein sequence ID" value="MZQ83057.1"/>
    <property type="molecule type" value="Genomic_DNA"/>
</dbReference>
<feature type="region of interest" description="Disordered" evidence="1">
    <location>
        <begin position="327"/>
        <end position="364"/>
    </location>
</feature>
<organism evidence="2 3">
    <name type="scientific">Paenibacillus silvestris</name>
    <dbReference type="NCBI Taxonomy" id="2606219"/>
    <lineage>
        <taxon>Bacteria</taxon>
        <taxon>Bacillati</taxon>
        <taxon>Bacillota</taxon>
        <taxon>Bacilli</taxon>
        <taxon>Bacillales</taxon>
        <taxon>Paenibacillaceae</taxon>
        <taxon>Paenibacillus</taxon>
    </lineage>
</organism>
<gene>
    <name evidence="2" type="ORF">GQF01_13165</name>
</gene>
<evidence type="ECO:0000313" key="3">
    <source>
        <dbReference type="Proteomes" id="UP000481087"/>
    </source>
</evidence>
<name>A0A6L8UYK1_9BACL</name>
<keyword evidence="3" id="KW-1185">Reference proteome</keyword>
<accession>A0A6L8UYK1</accession>
<comment type="caution">
    <text evidence="2">The sequence shown here is derived from an EMBL/GenBank/DDBJ whole genome shotgun (WGS) entry which is preliminary data.</text>
</comment>
<feature type="compositionally biased region" description="Basic and acidic residues" evidence="1">
    <location>
        <begin position="327"/>
        <end position="347"/>
    </location>
</feature>